<reference evidence="1 2" key="1">
    <citation type="submission" date="2015-12" db="EMBL/GenBank/DDBJ databases">
        <authorList>
            <person name="Shamseldin A."/>
            <person name="Moawad H."/>
            <person name="Abd El-Rahim W.M."/>
            <person name="Sadowsky M.J."/>
        </authorList>
    </citation>
    <scope>NUCLEOTIDE SEQUENCE [LARGE SCALE GENOMIC DNA]</scope>
    <source>
        <strain evidence="1 2">WF1</strain>
    </source>
</reference>
<comment type="caution">
    <text evidence="1">The sequence shown here is derived from an EMBL/GenBank/DDBJ whole genome shotgun (WGS) entry which is preliminary data.</text>
</comment>
<accession>A0A1V8M528</accession>
<dbReference type="EMBL" id="LPUF01000001">
    <property type="protein sequence ID" value="OQK16670.1"/>
    <property type="molecule type" value="Genomic_DNA"/>
</dbReference>
<dbReference type="RefSeq" id="WP_080521294.1">
    <property type="nucleotide sequence ID" value="NZ_LPUF01000001.1"/>
</dbReference>
<evidence type="ECO:0000313" key="2">
    <source>
        <dbReference type="Proteomes" id="UP000191980"/>
    </source>
</evidence>
<proteinExistence type="predicted"/>
<gene>
    <name evidence="1" type="ORF">AU255_01825</name>
</gene>
<protein>
    <submittedName>
        <fullName evidence="1">Uncharacterized protein</fullName>
    </submittedName>
</protein>
<organism evidence="1 2">
    <name type="scientific">Methyloprofundus sedimenti</name>
    <dbReference type="NCBI Taxonomy" id="1420851"/>
    <lineage>
        <taxon>Bacteria</taxon>
        <taxon>Pseudomonadati</taxon>
        <taxon>Pseudomonadota</taxon>
        <taxon>Gammaproteobacteria</taxon>
        <taxon>Methylococcales</taxon>
        <taxon>Methylococcaceae</taxon>
        <taxon>Methyloprofundus</taxon>
    </lineage>
</organism>
<dbReference type="AlphaFoldDB" id="A0A1V8M528"/>
<name>A0A1V8M528_9GAMM</name>
<dbReference type="Proteomes" id="UP000191980">
    <property type="component" value="Unassembled WGS sequence"/>
</dbReference>
<evidence type="ECO:0000313" key="1">
    <source>
        <dbReference type="EMBL" id="OQK16670.1"/>
    </source>
</evidence>
<dbReference type="OrthoDB" id="9869898at2"/>
<sequence length="81" mass="9200">MLEVKIQDVTENIAVPAPLGTQENQLHIYPRLYFVESGQAVPDNIYTLKQGQREEMCDITAGQIRGIGWVDKNQPIYIVLK</sequence>
<keyword evidence="2" id="KW-1185">Reference proteome</keyword>